<comment type="caution">
    <text evidence="3">The sequence shown here is derived from an EMBL/GenBank/DDBJ whole genome shotgun (WGS) entry which is preliminary data.</text>
</comment>
<dbReference type="Proteomes" id="UP001595937">
    <property type="component" value="Unassembled WGS sequence"/>
</dbReference>
<feature type="chain" id="PRO_5045417483" description="Right handed beta helix region" evidence="2">
    <location>
        <begin position="31"/>
        <end position="328"/>
    </location>
</feature>
<feature type="compositionally biased region" description="Low complexity" evidence="1">
    <location>
        <begin position="286"/>
        <end position="295"/>
    </location>
</feature>
<dbReference type="RefSeq" id="WP_343924621.1">
    <property type="nucleotide sequence ID" value="NZ_BAAAIR010000042.1"/>
</dbReference>
<feature type="signal peptide" evidence="2">
    <location>
        <begin position="1"/>
        <end position="30"/>
    </location>
</feature>
<evidence type="ECO:0000313" key="3">
    <source>
        <dbReference type="EMBL" id="MFC5299128.1"/>
    </source>
</evidence>
<evidence type="ECO:0008006" key="5">
    <source>
        <dbReference type="Google" id="ProtNLM"/>
    </source>
</evidence>
<feature type="region of interest" description="Disordered" evidence="1">
    <location>
        <begin position="286"/>
        <end position="328"/>
    </location>
</feature>
<dbReference type="EMBL" id="JBHSLN010000086">
    <property type="protein sequence ID" value="MFC5299128.1"/>
    <property type="molecule type" value="Genomic_DNA"/>
</dbReference>
<proteinExistence type="predicted"/>
<feature type="compositionally biased region" description="Basic and acidic residues" evidence="1">
    <location>
        <begin position="297"/>
        <end position="321"/>
    </location>
</feature>
<keyword evidence="4" id="KW-1185">Reference proteome</keyword>
<protein>
    <recommendedName>
        <fullName evidence="5">Right handed beta helix region</fullName>
    </recommendedName>
</protein>
<gene>
    <name evidence="3" type="ORF">ACFPK8_16560</name>
</gene>
<keyword evidence="2" id="KW-0732">Signal</keyword>
<dbReference type="GeneID" id="303297820"/>
<accession>A0ABW0FKD1</accession>
<organism evidence="3 4">
    <name type="scientific">Brachybacterium tyrofermentans</name>
    <dbReference type="NCBI Taxonomy" id="47848"/>
    <lineage>
        <taxon>Bacteria</taxon>
        <taxon>Bacillati</taxon>
        <taxon>Actinomycetota</taxon>
        <taxon>Actinomycetes</taxon>
        <taxon>Micrococcales</taxon>
        <taxon>Dermabacteraceae</taxon>
        <taxon>Brachybacterium</taxon>
    </lineage>
</organism>
<name>A0ABW0FKD1_9MICO</name>
<reference evidence="4" key="1">
    <citation type="journal article" date="2019" name="Int. J. Syst. Evol. Microbiol.">
        <title>The Global Catalogue of Microorganisms (GCM) 10K type strain sequencing project: providing services to taxonomists for standard genome sequencing and annotation.</title>
        <authorList>
            <consortium name="The Broad Institute Genomics Platform"/>
            <consortium name="The Broad Institute Genome Sequencing Center for Infectious Disease"/>
            <person name="Wu L."/>
            <person name="Ma J."/>
        </authorList>
    </citation>
    <scope>NUCLEOTIDE SEQUENCE [LARGE SCALE GENOMIC DNA]</scope>
    <source>
        <strain evidence="4">CGMCC 1.16455</strain>
    </source>
</reference>
<evidence type="ECO:0000256" key="1">
    <source>
        <dbReference type="SAM" id="MobiDB-lite"/>
    </source>
</evidence>
<evidence type="ECO:0000256" key="2">
    <source>
        <dbReference type="SAM" id="SignalP"/>
    </source>
</evidence>
<sequence>MRPLSRTVISFSALALASAGLAVGAGSASAALTTHCDGDAADVTVPGDLVVDKGDSCVLDGVTIEGEVTVKAGADLLMTDSSIADRVVVSSEGYFDATGTEVAGNLISKGGYGVYLDDSALGGSYTGRAVDGADPFLYSYDSSIGGKLTVEQGLVHLQTVTIDGAVSSENTLYTDIIDSTLAKGLTVSANEEGTSLCSSEVDGAATFTGNSGVQLGTGGGLVDCEDGNYFGSDVTLSDNLDGVDVSGNIIRGALSGEGNDPAPTGEDNRVRGEVGGQFTDLAPAAQKAQAFAATADPEAHADELDAQRNDRRATAEQKAEEAGPANLR</sequence>
<evidence type="ECO:0000313" key="4">
    <source>
        <dbReference type="Proteomes" id="UP001595937"/>
    </source>
</evidence>